<comment type="similarity">
    <text evidence="2">Belongs to the YSL (TC 2.A.67.2) family.</text>
</comment>
<evidence type="ECO:0000256" key="7">
    <source>
        <dbReference type="SAM" id="Phobius"/>
    </source>
</evidence>
<feature type="transmembrane region" description="Helical" evidence="7">
    <location>
        <begin position="602"/>
        <end position="624"/>
    </location>
</feature>
<dbReference type="Pfam" id="PF03169">
    <property type="entry name" value="OPT"/>
    <property type="match status" value="1"/>
</dbReference>
<keyword evidence="6 7" id="KW-0472">Membrane</keyword>
<dbReference type="PANTHER" id="PTHR31645:SF4">
    <property type="entry name" value="METAL-NICOTIANAMINE TRANSPORTER YSL3"/>
    <property type="match status" value="1"/>
</dbReference>
<feature type="transmembrane region" description="Helical" evidence="7">
    <location>
        <begin position="388"/>
        <end position="411"/>
    </location>
</feature>
<gene>
    <name evidence="8" type="ORF">JRO89_XS15G0017100</name>
</gene>
<dbReference type="NCBIfam" id="TIGR00728">
    <property type="entry name" value="OPT_sfam"/>
    <property type="match status" value="1"/>
</dbReference>
<feature type="transmembrane region" description="Helical" evidence="7">
    <location>
        <begin position="636"/>
        <end position="660"/>
    </location>
</feature>
<feature type="transmembrane region" description="Helical" evidence="7">
    <location>
        <begin position="505"/>
        <end position="527"/>
    </location>
</feature>
<feature type="transmembrane region" description="Helical" evidence="7">
    <location>
        <begin position="46"/>
        <end position="68"/>
    </location>
</feature>
<evidence type="ECO:0000256" key="4">
    <source>
        <dbReference type="ARBA" id="ARBA00022692"/>
    </source>
</evidence>
<dbReference type="InterPro" id="IPR004813">
    <property type="entry name" value="OPT"/>
</dbReference>
<sequence>MGNVNVEELREIERVNNREREELEMVEEIQNQSEDIKRMAPWTQQITVRGLFASLVIGIIYSVIVMKLNLTTGLVPNLNVSAALLAFVFVKTWTKLLHKSGIASTPFTRQENTVIQTCAVACYSISVAGGFGSYLLGLNRKTYEQAGVDTPGNTPNSTKEPGIGWMTGFLFISSFVGLLALVPLRKIMIIDYKLTYPSGTATAVLINGFHTPKGDKMAKKQVHGFMKSFSLSFAWAFFQWFYSGGDQCGFSQFPTFGLKAWKQSFYFDFSMTYIGAGMICSHLVNLSLLLGAVLSWGLMWPLISGLKGNWFPSTISESSMKSLTGYKVFVSIALILGDGLYNFLKILFYTARSIHSRAKNDNLNTSSDNQKKALDDNRRNEVFIRENIPMWVACVGYTIFSIISIIVIPLMFPELKWYYVVVAYMLAPSLSFCNAYGAGLTDMNMGYNYGKVALFVLAALSGKDNGVVAGLVGCGLIKSIVSISSDLMHDFKTGHLTLTSPRSMLLSQAIGTAIGCVVAPLTFFLFYKAFDVGNPNGEYKAPYAIVYRNMAILGVEGFSALPEHCLELCYGFFAFAIAANLLRDISPKHIGKYVPLPMAMAVPFLVGAYFAIDMCVGSLVVFAWHKLNSRKADLMIPAVASGLICGDGLWILPSSILALAKIRPPICMSFLATK</sequence>
<keyword evidence="5 7" id="KW-1133">Transmembrane helix</keyword>
<feature type="transmembrane region" description="Helical" evidence="7">
    <location>
        <begin position="163"/>
        <end position="184"/>
    </location>
</feature>
<organism evidence="8 9">
    <name type="scientific">Xanthoceras sorbifolium</name>
    <dbReference type="NCBI Taxonomy" id="99658"/>
    <lineage>
        <taxon>Eukaryota</taxon>
        <taxon>Viridiplantae</taxon>
        <taxon>Streptophyta</taxon>
        <taxon>Embryophyta</taxon>
        <taxon>Tracheophyta</taxon>
        <taxon>Spermatophyta</taxon>
        <taxon>Magnoliopsida</taxon>
        <taxon>eudicotyledons</taxon>
        <taxon>Gunneridae</taxon>
        <taxon>Pentapetalae</taxon>
        <taxon>rosids</taxon>
        <taxon>malvids</taxon>
        <taxon>Sapindales</taxon>
        <taxon>Sapindaceae</taxon>
        <taxon>Xanthoceroideae</taxon>
        <taxon>Xanthoceras</taxon>
    </lineage>
</organism>
<dbReference type="InterPro" id="IPR045035">
    <property type="entry name" value="YSL-like"/>
</dbReference>
<keyword evidence="4 7" id="KW-0812">Transmembrane</keyword>
<evidence type="ECO:0000256" key="1">
    <source>
        <dbReference type="ARBA" id="ARBA00004141"/>
    </source>
</evidence>
<comment type="subcellular location">
    <subcellularLocation>
        <location evidence="1">Membrane</location>
        <topology evidence="1">Multi-pass membrane protein</topology>
    </subcellularLocation>
</comment>
<evidence type="ECO:0000256" key="5">
    <source>
        <dbReference type="ARBA" id="ARBA00022989"/>
    </source>
</evidence>
<evidence type="ECO:0000313" key="8">
    <source>
        <dbReference type="EMBL" id="KAH7543785.1"/>
    </source>
</evidence>
<feature type="transmembrane region" description="Helical" evidence="7">
    <location>
        <begin position="417"/>
        <end position="437"/>
    </location>
</feature>
<evidence type="ECO:0000256" key="6">
    <source>
        <dbReference type="ARBA" id="ARBA00023136"/>
    </source>
</evidence>
<dbReference type="EMBL" id="JAFEMO010000015">
    <property type="protein sequence ID" value="KAH7543785.1"/>
    <property type="molecule type" value="Genomic_DNA"/>
</dbReference>
<evidence type="ECO:0000256" key="2">
    <source>
        <dbReference type="ARBA" id="ARBA00010276"/>
    </source>
</evidence>
<feature type="transmembrane region" description="Helical" evidence="7">
    <location>
        <begin position="74"/>
        <end position="93"/>
    </location>
</feature>
<keyword evidence="9" id="KW-1185">Reference proteome</keyword>
<comment type="caution">
    <text evidence="8">The sequence shown here is derived from an EMBL/GenBank/DDBJ whole genome shotgun (WGS) entry which is preliminary data.</text>
</comment>
<name>A0ABQ8H0Q4_9ROSI</name>
<dbReference type="Proteomes" id="UP000827721">
    <property type="component" value="Unassembled WGS sequence"/>
</dbReference>
<feature type="transmembrane region" description="Helical" evidence="7">
    <location>
        <begin position="114"/>
        <end position="136"/>
    </location>
</feature>
<dbReference type="PANTHER" id="PTHR31645">
    <property type="entry name" value="OLIGOPEPTIDE TRANSPORTER YGL114W-RELATED"/>
    <property type="match status" value="1"/>
</dbReference>
<keyword evidence="3" id="KW-0813">Transport</keyword>
<proteinExistence type="inferred from homology"/>
<feature type="transmembrane region" description="Helical" evidence="7">
    <location>
        <begin position="561"/>
        <end position="582"/>
    </location>
</feature>
<accession>A0ABQ8H0Q4</accession>
<evidence type="ECO:0000256" key="3">
    <source>
        <dbReference type="ARBA" id="ARBA00022448"/>
    </source>
</evidence>
<evidence type="ECO:0000313" key="9">
    <source>
        <dbReference type="Proteomes" id="UP000827721"/>
    </source>
</evidence>
<protein>
    <submittedName>
        <fullName evidence="8">Uncharacterized protein</fullName>
    </submittedName>
</protein>
<feature type="transmembrane region" description="Helical" evidence="7">
    <location>
        <begin position="283"/>
        <end position="303"/>
    </location>
</feature>
<reference evidence="8 9" key="1">
    <citation type="submission" date="2021-02" db="EMBL/GenBank/DDBJ databases">
        <title>Plant Genome Project.</title>
        <authorList>
            <person name="Zhang R.-G."/>
        </authorList>
    </citation>
    <scope>NUCLEOTIDE SEQUENCE [LARGE SCALE GENOMIC DNA]</scope>
    <source>
        <tissue evidence="8">Leaves</tissue>
    </source>
</reference>
<feature type="transmembrane region" description="Helical" evidence="7">
    <location>
        <begin position="323"/>
        <end position="344"/>
    </location>
</feature>